<dbReference type="AlphaFoldDB" id="A0A6P0G9A6"/>
<dbReference type="PANTHER" id="PTHR42718">
    <property type="entry name" value="MAJOR FACILITATOR SUPERFAMILY MULTIDRUG TRANSPORTER MFSC"/>
    <property type="match status" value="1"/>
</dbReference>
<comment type="caution">
    <text evidence="8">The sequence shown here is derived from an EMBL/GenBank/DDBJ whole genome shotgun (WGS) entry which is preliminary data.</text>
</comment>
<feature type="transmembrane region" description="Helical" evidence="6">
    <location>
        <begin position="196"/>
        <end position="213"/>
    </location>
</feature>
<keyword evidence="2" id="KW-0813">Transport</keyword>
<feature type="transmembrane region" description="Helical" evidence="6">
    <location>
        <begin position="299"/>
        <end position="321"/>
    </location>
</feature>
<evidence type="ECO:0000256" key="4">
    <source>
        <dbReference type="ARBA" id="ARBA00022989"/>
    </source>
</evidence>
<dbReference type="InterPro" id="IPR011701">
    <property type="entry name" value="MFS"/>
</dbReference>
<dbReference type="InterPro" id="IPR036259">
    <property type="entry name" value="MFS_trans_sf"/>
</dbReference>
<feature type="transmembrane region" description="Helical" evidence="6">
    <location>
        <begin position="357"/>
        <end position="387"/>
    </location>
</feature>
<dbReference type="Pfam" id="PF07690">
    <property type="entry name" value="MFS_1"/>
    <property type="match status" value="2"/>
</dbReference>
<dbReference type="Gene3D" id="1.20.1720.10">
    <property type="entry name" value="Multidrug resistance protein D"/>
    <property type="match status" value="1"/>
</dbReference>
<keyword evidence="5 6" id="KW-0472">Membrane</keyword>
<feature type="transmembrane region" description="Helical" evidence="6">
    <location>
        <begin position="76"/>
        <end position="95"/>
    </location>
</feature>
<accession>A0A6P0G9A6</accession>
<protein>
    <submittedName>
        <fullName evidence="8">MFS transporter</fullName>
    </submittedName>
</protein>
<reference evidence="8 9" key="1">
    <citation type="submission" date="2019-12" db="EMBL/GenBank/DDBJ databases">
        <title>WGS of CPCC 203550 I12A-02606.</title>
        <authorList>
            <person name="Jiang Z."/>
        </authorList>
    </citation>
    <scope>NUCLEOTIDE SEQUENCE [LARGE SCALE GENOMIC DNA]</scope>
    <source>
        <strain evidence="8 9">I12A-02606</strain>
    </source>
</reference>
<keyword evidence="4 6" id="KW-1133">Transmembrane helix</keyword>
<feature type="transmembrane region" description="Helical" evidence="6">
    <location>
        <begin position="164"/>
        <end position="184"/>
    </location>
</feature>
<dbReference type="PROSITE" id="PS50850">
    <property type="entry name" value="MFS"/>
    <property type="match status" value="1"/>
</dbReference>
<sequence>MTADPSPRALVPVLVFVGAVVAVISSLGAPLVPAIAATMGTSLPDAQWALTATLLVGAVATPVVGRLGDGPHRRRVVLVVLGVVTLGGVLAALPLGLGWLVAGRALQGLGLGLTPLAIATAREALAGQRARSTIAALSVTVVAGVGLGYPLAGLVAELGGVHAAFWAGTGVSLAALLASAAVLPPATTTRRSRLDVVGALLLGGGLAALLIALGEAGSWGWASPALWGLLGGAAVALACWAWWEWRTPSPLVDLRLARGRTALTAHVAALLVGLSNYLLLASVPVLAQSPVSGGAGFGTSIVVAGLVLLPFSAASVLGGRLARLLADRLGQHLVLPVASLVQCAAFVLFGLARTDLWQLFVVMGIAGLGVGASFAAFPALVVSAVPPSETGSATSLNQVLRYVGFALGSTLTATLLAAATPEGGAPAAAGYTALAVVGAAVCVLTAVVCWLTLGRRRPADVPAPAPGAGTRTG</sequence>
<comment type="subcellular location">
    <subcellularLocation>
        <location evidence="1">Cell membrane</location>
        <topology evidence="1">Multi-pass membrane protein</topology>
    </subcellularLocation>
</comment>
<feature type="transmembrane region" description="Helical" evidence="6">
    <location>
        <begin position="263"/>
        <end position="287"/>
    </location>
</feature>
<dbReference type="GO" id="GO:0022857">
    <property type="term" value="F:transmembrane transporter activity"/>
    <property type="evidence" value="ECO:0007669"/>
    <property type="project" value="InterPro"/>
</dbReference>
<proteinExistence type="predicted"/>
<evidence type="ECO:0000313" key="9">
    <source>
        <dbReference type="Proteomes" id="UP000471126"/>
    </source>
</evidence>
<dbReference type="PANTHER" id="PTHR42718:SF9">
    <property type="entry name" value="MAJOR FACILITATOR SUPERFAMILY MULTIDRUG TRANSPORTER MFSC"/>
    <property type="match status" value="1"/>
</dbReference>
<evidence type="ECO:0000256" key="2">
    <source>
        <dbReference type="ARBA" id="ARBA00022448"/>
    </source>
</evidence>
<feature type="domain" description="Major facilitator superfamily (MFS) profile" evidence="7">
    <location>
        <begin position="10"/>
        <end position="457"/>
    </location>
</feature>
<evidence type="ECO:0000256" key="5">
    <source>
        <dbReference type="ARBA" id="ARBA00023136"/>
    </source>
</evidence>
<name>A0A6P0G9A6_9ACTN</name>
<gene>
    <name evidence="8" type="ORF">GCU54_00040</name>
</gene>
<evidence type="ECO:0000313" key="8">
    <source>
        <dbReference type="EMBL" id="NEM04420.1"/>
    </source>
</evidence>
<feature type="transmembrane region" description="Helical" evidence="6">
    <location>
        <begin position="333"/>
        <end position="351"/>
    </location>
</feature>
<evidence type="ECO:0000256" key="6">
    <source>
        <dbReference type="SAM" id="Phobius"/>
    </source>
</evidence>
<feature type="transmembrane region" description="Helical" evidence="6">
    <location>
        <begin position="101"/>
        <end position="121"/>
    </location>
</feature>
<feature type="transmembrane region" description="Helical" evidence="6">
    <location>
        <begin position="225"/>
        <end position="243"/>
    </location>
</feature>
<evidence type="ECO:0000256" key="3">
    <source>
        <dbReference type="ARBA" id="ARBA00022692"/>
    </source>
</evidence>
<dbReference type="InterPro" id="IPR020846">
    <property type="entry name" value="MFS_dom"/>
</dbReference>
<dbReference type="SUPFAM" id="SSF103473">
    <property type="entry name" value="MFS general substrate transporter"/>
    <property type="match status" value="2"/>
</dbReference>
<organism evidence="8 9">
    <name type="scientific">Geodermatophilus normandii</name>
    <dbReference type="NCBI Taxonomy" id="1137989"/>
    <lineage>
        <taxon>Bacteria</taxon>
        <taxon>Bacillati</taxon>
        <taxon>Actinomycetota</taxon>
        <taxon>Actinomycetes</taxon>
        <taxon>Geodermatophilales</taxon>
        <taxon>Geodermatophilaceae</taxon>
        <taxon>Geodermatophilus</taxon>
    </lineage>
</organism>
<dbReference type="EMBL" id="JAAGWE010000001">
    <property type="protein sequence ID" value="NEM04420.1"/>
    <property type="molecule type" value="Genomic_DNA"/>
</dbReference>
<keyword evidence="3 6" id="KW-0812">Transmembrane</keyword>
<feature type="transmembrane region" description="Helical" evidence="6">
    <location>
        <begin position="431"/>
        <end position="453"/>
    </location>
</feature>
<feature type="transmembrane region" description="Helical" evidence="6">
    <location>
        <begin position="46"/>
        <end position="64"/>
    </location>
</feature>
<dbReference type="RefSeq" id="WP_163474641.1">
    <property type="nucleotide sequence ID" value="NZ_JAAGWE010000001.1"/>
</dbReference>
<evidence type="ECO:0000256" key="1">
    <source>
        <dbReference type="ARBA" id="ARBA00004651"/>
    </source>
</evidence>
<evidence type="ECO:0000259" key="7">
    <source>
        <dbReference type="PROSITE" id="PS50850"/>
    </source>
</evidence>
<dbReference type="Gene3D" id="1.20.1250.20">
    <property type="entry name" value="MFS general substrate transporter like domains"/>
    <property type="match status" value="1"/>
</dbReference>
<dbReference type="Proteomes" id="UP000471126">
    <property type="component" value="Unassembled WGS sequence"/>
</dbReference>
<feature type="transmembrane region" description="Helical" evidence="6">
    <location>
        <begin position="399"/>
        <end position="419"/>
    </location>
</feature>
<dbReference type="GO" id="GO:0005886">
    <property type="term" value="C:plasma membrane"/>
    <property type="evidence" value="ECO:0007669"/>
    <property type="project" value="UniProtKB-SubCell"/>
</dbReference>
<feature type="transmembrane region" description="Helical" evidence="6">
    <location>
        <begin position="133"/>
        <end position="152"/>
    </location>
</feature>